<dbReference type="InterPro" id="IPR004367">
    <property type="entry name" value="Cyclin_C-dom"/>
</dbReference>
<dbReference type="Pfam" id="PF02984">
    <property type="entry name" value="Cyclin_C"/>
    <property type="match status" value="1"/>
</dbReference>
<feature type="domain" description="Cyclin-like" evidence="6">
    <location>
        <begin position="166"/>
        <end position="255"/>
    </location>
</feature>
<dbReference type="InterPro" id="IPR036915">
    <property type="entry name" value="Cyclin-like_sf"/>
</dbReference>
<dbReference type="PANTHER" id="PTHR10177">
    <property type="entry name" value="CYCLINS"/>
    <property type="match status" value="1"/>
</dbReference>
<evidence type="ECO:0000256" key="1">
    <source>
        <dbReference type="ARBA" id="ARBA00022618"/>
    </source>
</evidence>
<keyword evidence="1" id="KW-0132">Cell division</keyword>
<dbReference type="SUPFAM" id="SSF47954">
    <property type="entry name" value="Cyclin-like"/>
    <property type="match status" value="2"/>
</dbReference>
<dbReference type="FunFam" id="1.10.472.10:FF:000003">
    <property type="entry name" value="G1/S-specific cyclin-D2"/>
    <property type="match status" value="1"/>
</dbReference>
<protein>
    <submittedName>
        <fullName evidence="8">Uncharacterized protein</fullName>
    </submittedName>
</protein>
<reference evidence="8 9" key="1">
    <citation type="journal article" date="2023" name="Arcadia Sci">
        <title>De novo assembly of a long-read Amblyomma americanum tick genome.</title>
        <authorList>
            <person name="Chou S."/>
            <person name="Poskanzer K.E."/>
            <person name="Rollins M."/>
            <person name="Thuy-Boun P.S."/>
        </authorList>
    </citation>
    <scope>NUCLEOTIDE SEQUENCE [LARGE SCALE GENOMIC DNA]</scope>
    <source>
        <strain evidence="8">F_SG_1</strain>
        <tissue evidence="8">Salivary glands</tissue>
    </source>
</reference>
<dbReference type="InterPro" id="IPR048258">
    <property type="entry name" value="Cyclins_cyclin-box"/>
</dbReference>
<dbReference type="InterPro" id="IPR039361">
    <property type="entry name" value="Cyclin"/>
</dbReference>
<dbReference type="EMBL" id="JARKHS020028254">
    <property type="protein sequence ID" value="KAK8764439.1"/>
    <property type="molecule type" value="Genomic_DNA"/>
</dbReference>
<feature type="domain" description="Cyclin C-terminal" evidence="7">
    <location>
        <begin position="159"/>
        <end position="291"/>
    </location>
</feature>
<keyword evidence="2 4" id="KW-0195">Cyclin</keyword>
<dbReference type="GO" id="GO:0051301">
    <property type="term" value="P:cell division"/>
    <property type="evidence" value="ECO:0007669"/>
    <property type="project" value="UniProtKB-KW"/>
</dbReference>
<dbReference type="SMART" id="SM00385">
    <property type="entry name" value="CYCLIN"/>
    <property type="match status" value="2"/>
</dbReference>
<feature type="region of interest" description="Disordered" evidence="5">
    <location>
        <begin position="285"/>
        <end position="313"/>
    </location>
</feature>
<dbReference type="AlphaFoldDB" id="A0AAQ4DPP9"/>
<evidence type="ECO:0000259" key="7">
    <source>
        <dbReference type="SMART" id="SM01332"/>
    </source>
</evidence>
<evidence type="ECO:0000256" key="2">
    <source>
        <dbReference type="ARBA" id="ARBA00023127"/>
    </source>
</evidence>
<sequence>MELLCMEAPPQFGPAVPRAAFDSAIVGTDSVMAKLLALQARYTVTCDYCKRVQTEVLSSMRKTVAMWMSEVCEDQGCEDSVFPTAMNLLDRYLSLTAVRKTHLQLLGCVCLLLASKMRQTRALSVDALVYFTDDSVMHQEIQAWELQVLDKLGWDVACVVANDFVDHLVAMVDLADCGDTVRRHANVFISLCATEYNFVTYSPALLATSSVAAAVHGLSGPLHTTSAQDQLLSSLERITNVRTTEIRRCVLEIETLMASSVAAFQQQALCKSITSVTPYTTSKSNALVPPPIVEPSSPSSQPNTPTDVQDINF</sequence>
<evidence type="ECO:0000256" key="3">
    <source>
        <dbReference type="ARBA" id="ARBA00023306"/>
    </source>
</evidence>
<keyword evidence="3" id="KW-0131">Cell cycle</keyword>
<keyword evidence="9" id="KW-1185">Reference proteome</keyword>
<dbReference type="Proteomes" id="UP001321473">
    <property type="component" value="Unassembled WGS sequence"/>
</dbReference>
<name>A0AAQ4DPP9_AMBAM</name>
<dbReference type="SMART" id="SM01332">
    <property type="entry name" value="Cyclin_C"/>
    <property type="match status" value="1"/>
</dbReference>
<evidence type="ECO:0000313" key="9">
    <source>
        <dbReference type="Proteomes" id="UP001321473"/>
    </source>
</evidence>
<dbReference type="GO" id="GO:0000278">
    <property type="term" value="P:mitotic cell cycle"/>
    <property type="evidence" value="ECO:0007669"/>
    <property type="project" value="UniProtKB-ARBA"/>
</dbReference>
<evidence type="ECO:0000256" key="4">
    <source>
        <dbReference type="RuleBase" id="RU000383"/>
    </source>
</evidence>
<accession>A0AAQ4DPP9</accession>
<proteinExistence type="inferred from homology"/>
<comment type="caution">
    <text evidence="8">The sequence shown here is derived from an EMBL/GenBank/DDBJ whole genome shotgun (WGS) entry which is preliminary data.</text>
</comment>
<feature type="domain" description="Cyclin-like" evidence="6">
    <location>
        <begin position="66"/>
        <end position="150"/>
    </location>
</feature>
<evidence type="ECO:0000256" key="5">
    <source>
        <dbReference type="SAM" id="MobiDB-lite"/>
    </source>
</evidence>
<dbReference type="PROSITE" id="PS00292">
    <property type="entry name" value="CYCLINS"/>
    <property type="match status" value="1"/>
</dbReference>
<dbReference type="CDD" id="cd20516">
    <property type="entry name" value="CYCLIN_CCND_rpt2"/>
    <property type="match status" value="1"/>
</dbReference>
<evidence type="ECO:0000313" key="8">
    <source>
        <dbReference type="EMBL" id="KAK8764439.1"/>
    </source>
</evidence>
<evidence type="ECO:0000259" key="6">
    <source>
        <dbReference type="SMART" id="SM00385"/>
    </source>
</evidence>
<gene>
    <name evidence="8" type="ORF">V5799_032952</name>
</gene>
<dbReference type="InterPro" id="IPR013763">
    <property type="entry name" value="Cyclin-like_dom"/>
</dbReference>
<feature type="compositionally biased region" description="Low complexity" evidence="5">
    <location>
        <begin position="294"/>
        <end position="306"/>
    </location>
</feature>
<dbReference type="Pfam" id="PF00134">
    <property type="entry name" value="Cyclin_N"/>
    <property type="match status" value="1"/>
</dbReference>
<organism evidence="8 9">
    <name type="scientific">Amblyomma americanum</name>
    <name type="common">Lone star tick</name>
    <dbReference type="NCBI Taxonomy" id="6943"/>
    <lineage>
        <taxon>Eukaryota</taxon>
        <taxon>Metazoa</taxon>
        <taxon>Ecdysozoa</taxon>
        <taxon>Arthropoda</taxon>
        <taxon>Chelicerata</taxon>
        <taxon>Arachnida</taxon>
        <taxon>Acari</taxon>
        <taxon>Parasitiformes</taxon>
        <taxon>Ixodida</taxon>
        <taxon>Ixodoidea</taxon>
        <taxon>Ixodidae</taxon>
        <taxon>Amblyomminae</taxon>
        <taxon>Amblyomma</taxon>
    </lineage>
</organism>
<dbReference type="InterPro" id="IPR006671">
    <property type="entry name" value="Cyclin_N"/>
</dbReference>
<dbReference type="Gene3D" id="1.10.472.10">
    <property type="entry name" value="Cyclin-like"/>
    <property type="match status" value="2"/>
</dbReference>
<comment type="similarity">
    <text evidence="4">Belongs to the cyclin family.</text>
</comment>